<evidence type="ECO:0000313" key="1">
    <source>
        <dbReference type="EMBL" id="PNX77013.1"/>
    </source>
</evidence>
<gene>
    <name evidence="1" type="ORF">L195_g032973</name>
</gene>
<accession>A0A2K3LEP7</accession>
<proteinExistence type="predicted"/>
<dbReference type="AlphaFoldDB" id="A0A2K3LEP7"/>
<dbReference type="EMBL" id="ASHM01031635">
    <property type="protein sequence ID" value="PNX77013.1"/>
    <property type="molecule type" value="Genomic_DNA"/>
</dbReference>
<evidence type="ECO:0000313" key="2">
    <source>
        <dbReference type="Proteomes" id="UP000236291"/>
    </source>
</evidence>
<organism evidence="1 2">
    <name type="scientific">Trifolium pratense</name>
    <name type="common">Red clover</name>
    <dbReference type="NCBI Taxonomy" id="57577"/>
    <lineage>
        <taxon>Eukaryota</taxon>
        <taxon>Viridiplantae</taxon>
        <taxon>Streptophyta</taxon>
        <taxon>Embryophyta</taxon>
        <taxon>Tracheophyta</taxon>
        <taxon>Spermatophyta</taxon>
        <taxon>Magnoliopsida</taxon>
        <taxon>eudicotyledons</taxon>
        <taxon>Gunneridae</taxon>
        <taxon>Pentapetalae</taxon>
        <taxon>rosids</taxon>
        <taxon>fabids</taxon>
        <taxon>Fabales</taxon>
        <taxon>Fabaceae</taxon>
        <taxon>Papilionoideae</taxon>
        <taxon>50 kb inversion clade</taxon>
        <taxon>NPAAA clade</taxon>
        <taxon>Hologalegina</taxon>
        <taxon>IRL clade</taxon>
        <taxon>Trifolieae</taxon>
        <taxon>Trifolium</taxon>
    </lineage>
</organism>
<reference evidence="1 2" key="1">
    <citation type="journal article" date="2014" name="Am. J. Bot.">
        <title>Genome assembly and annotation for red clover (Trifolium pratense; Fabaceae).</title>
        <authorList>
            <person name="Istvanek J."/>
            <person name="Jaros M."/>
            <person name="Krenek A."/>
            <person name="Repkova J."/>
        </authorList>
    </citation>
    <scope>NUCLEOTIDE SEQUENCE [LARGE SCALE GENOMIC DNA]</scope>
    <source>
        <strain evidence="2">cv. Tatra</strain>
        <tissue evidence="1">Young leaves</tissue>
    </source>
</reference>
<protein>
    <submittedName>
        <fullName evidence="1">Replication factor-A carboxy-terminal domain protein</fullName>
    </submittedName>
</protein>
<sequence length="184" mass="20593">MEKTGNENTKFDALFSIFSGREAWRIKVHVIRMWYIVMIECALFGEYVANLKKLIGKTSGGLPVVVVQFAKVKLFRGPFTTSVKAIPLIDLDDVDLSDVSDSIEDSKSSDFVADLIVTPESNSKDRDGMNVDFIDDVVAEASVKEPPKLSVVTRSIKRNLTKVFEFVEVAKDGKRLKTTKIEKE</sequence>
<name>A0A2K3LEP7_TRIPR</name>
<dbReference type="Proteomes" id="UP000236291">
    <property type="component" value="Unassembled WGS sequence"/>
</dbReference>
<reference evidence="1 2" key="2">
    <citation type="journal article" date="2017" name="Front. Plant Sci.">
        <title>Gene Classification and Mining of Molecular Markers Useful in Red Clover (Trifolium pratense) Breeding.</title>
        <authorList>
            <person name="Istvanek J."/>
            <person name="Dluhosova J."/>
            <person name="Dluhos P."/>
            <person name="Patkova L."/>
            <person name="Nedelnik J."/>
            <person name="Repkova J."/>
        </authorList>
    </citation>
    <scope>NUCLEOTIDE SEQUENCE [LARGE SCALE GENOMIC DNA]</scope>
    <source>
        <strain evidence="2">cv. Tatra</strain>
        <tissue evidence="1">Young leaves</tissue>
    </source>
</reference>
<comment type="caution">
    <text evidence="1">The sequence shown here is derived from an EMBL/GenBank/DDBJ whole genome shotgun (WGS) entry which is preliminary data.</text>
</comment>